<protein>
    <submittedName>
        <fullName evidence="1">Uncharacterized protein</fullName>
    </submittedName>
</protein>
<accession>A0A450UMK4</accession>
<dbReference type="AlphaFoldDB" id="A0A450UMK4"/>
<organism evidence="1">
    <name type="scientific">Candidatus Kentrum sp. LFY</name>
    <dbReference type="NCBI Taxonomy" id="2126342"/>
    <lineage>
        <taxon>Bacteria</taxon>
        <taxon>Pseudomonadati</taxon>
        <taxon>Pseudomonadota</taxon>
        <taxon>Gammaproteobacteria</taxon>
        <taxon>Candidatus Kentrum</taxon>
    </lineage>
</organism>
<proteinExistence type="predicted"/>
<name>A0A450UMK4_9GAMM</name>
<sequence>MRMVFLFRYRKSKSPYRCGKEIDRIYMRPAIYHRPCFFSDLETDSKGKQRKTYPYDKMMTPYEKLKSLPHAESYLKPGLSFQEIEKIACSITDNQAAEQMNQAKSKIFQTINGQVTQAT</sequence>
<reference evidence="1" key="1">
    <citation type="submission" date="2019-02" db="EMBL/GenBank/DDBJ databases">
        <authorList>
            <person name="Gruber-Vodicka R. H."/>
            <person name="Seah K. B. B."/>
        </authorList>
    </citation>
    <scope>NUCLEOTIDE SEQUENCE</scope>
    <source>
        <strain evidence="1">BECK_M6</strain>
    </source>
</reference>
<evidence type="ECO:0000313" key="1">
    <source>
        <dbReference type="EMBL" id="VFJ93775.1"/>
    </source>
</evidence>
<dbReference type="EMBL" id="CAADFH010000034">
    <property type="protein sequence ID" value="VFJ93775.1"/>
    <property type="molecule type" value="Genomic_DNA"/>
</dbReference>
<gene>
    <name evidence="1" type="ORF">BECKLFY1418A_GA0070994_10341</name>
</gene>